<keyword evidence="3" id="KW-1003">Cell membrane</keyword>
<keyword evidence="7" id="KW-0472">Membrane</keyword>
<evidence type="ECO:0000256" key="7">
    <source>
        <dbReference type="ARBA" id="ARBA00023136"/>
    </source>
</evidence>
<dbReference type="PROSITE" id="PS50893">
    <property type="entry name" value="ABC_TRANSPORTER_2"/>
    <property type="match status" value="1"/>
</dbReference>
<name>A0A7K1V2Q1_9NOCA</name>
<dbReference type="SUPFAM" id="SSF52540">
    <property type="entry name" value="P-loop containing nucleoside triphosphate hydrolases"/>
    <property type="match status" value="1"/>
</dbReference>
<dbReference type="InterPro" id="IPR025302">
    <property type="entry name" value="DrrA1/2-like_C"/>
</dbReference>
<dbReference type="InterPro" id="IPR005894">
    <property type="entry name" value="DrrA"/>
</dbReference>
<dbReference type="NCBIfam" id="TIGR01188">
    <property type="entry name" value="drrA"/>
    <property type="match status" value="1"/>
</dbReference>
<evidence type="ECO:0000256" key="2">
    <source>
        <dbReference type="ARBA" id="ARBA00022448"/>
    </source>
</evidence>
<comment type="caution">
    <text evidence="11">The sequence shown here is derived from an EMBL/GenBank/DDBJ whole genome shotgun (WGS) entry which is preliminary data.</text>
</comment>
<evidence type="ECO:0000256" key="1">
    <source>
        <dbReference type="ARBA" id="ARBA00004413"/>
    </source>
</evidence>
<evidence type="ECO:0000256" key="5">
    <source>
        <dbReference type="ARBA" id="ARBA00022840"/>
    </source>
</evidence>
<comment type="similarity">
    <text evidence="9">Belongs to the ABC transporter superfamily. Drug exporter-1 (DrugE1) (TC 3.A.1.105) family.</text>
</comment>
<keyword evidence="6" id="KW-1278">Translocase</keyword>
<dbReference type="PROSITE" id="PS00211">
    <property type="entry name" value="ABC_TRANSPORTER_1"/>
    <property type="match status" value="1"/>
</dbReference>
<keyword evidence="4" id="KW-0547">Nucleotide-binding</keyword>
<dbReference type="GO" id="GO:1900753">
    <property type="term" value="P:doxorubicin transport"/>
    <property type="evidence" value="ECO:0007669"/>
    <property type="project" value="InterPro"/>
</dbReference>
<reference evidence="11 12" key="1">
    <citation type="submission" date="2019-12" db="EMBL/GenBank/DDBJ databases">
        <title>Nocardia sp. nov. ET3-3 isolated from soil.</title>
        <authorList>
            <person name="Kanchanasin P."/>
            <person name="Tanasupawat S."/>
            <person name="Yuki M."/>
            <person name="Kudo T."/>
        </authorList>
    </citation>
    <scope>NUCLEOTIDE SEQUENCE [LARGE SCALE GENOMIC DNA]</scope>
    <source>
        <strain evidence="11 12">ET3-3</strain>
    </source>
</reference>
<evidence type="ECO:0000256" key="3">
    <source>
        <dbReference type="ARBA" id="ARBA00022475"/>
    </source>
</evidence>
<gene>
    <name evidence="11" type="ORF">GPX89_24505</name>
</gene>
<feature type="domain" description="ABC transporter" evidence="10">
    <location>
        <begin position="9"/>
        <end position="239"/>
    </location>
</feature>
<dbReference type="Pfam" id="PF00005">
    <property type="entry name" value="ABC_tran"/>
    <property type="match status" value="1"/>
</dbReference>
<evidence type="ECO:0000313" key="12">
    <source>
        <dbReference type="Proteomes" id="UP000466794"/>
    </source>
</evidence>
<keyword evidence="12" id="KW-1185">Reference proteome</keyword>
<dbReference type="FunFam" id="3.40.50.300:FF:000589">
    <property type="entry name" value="ABC transporter, ATP-binding subunit"/>
    <property type="match status" value="1"/>
</dbReference>
<dbReference type="InterPro" id="IPR003593">
    <property type="entry name" value="AAA+_ATPase"/>
</dbReference>
<dbReference type="RefSeq" id="WP_157390049.1">
    <property type="nucleotide sequence ID" value="NZ_WRPP01000005.1"/>
</dbReference>
<dbReference type="GO" id="GO:0046677">
    <property type="term" value="P:response to antibiotic"/>
    <property type="evidence" value="ECO:0007669"/>
    <property type="project" value="UniProtKB-KW"/>
</dbReference>
<accession>A0A7K1V2Q1</accession>
<evidence type="ECO:0000256" key="9">
    <source>
        <dbReference type="ARBA" id="ARBA00049985"/>
    </source>
</evidence>
<evidence type="ECO:0000259" key="10">
    <source>
        <dbReference type="PROSITE" id="PS50893"/>
    </source>
</evidence>
<keyword evidence="5 11" id="KW-0067">ATP-binding</keyword>
<dbReference type="GO" id="GO:0005886">
    <property type="term" value="C:plasma membrane"/>
    <property type="evidence" value="ECO:0007669"/>
    <property type="project" value="UniProtKB-SubCell"/>
</dbReference>
<evidence type="ECO:0000256" key="6">
    <source>
        <dbReference type="ARBA" id="ARBA00022967"/>
    </source>
</evidence>
<dbReference type="AlphaFoldDB" id="A0A7K1V2Q1"/>
<dbReference type="EMBL" id="WRPP01000005">
    <property type="protein sequence ID" value="MVU80398.1"/>
    <property type="molecule type" value="Genomic_DNA"/>
</dbReference>
<sequence>MDKTVEFAIQTQELAKSYGTTRAVDGISLQVPIGCIYAVLGPNGAGKTTAIRMLATLLPPDSGSARVFGLDVVRDASAVREYISLTGQFAALDADLTARENLLVVARLRGYRPRPARLRAADLLEAFELTDAADRTVKTYSGGMRRRLDIAAGLVIPPRLLFLDEPTTGLDPVGRNQVWSIVAALAASGTTVLLTTQYLDEADRLADRIAVIDHGRLLAEGTPDELKAAAGSGVFTVCLTDPALRTPAADILTRRFGIQVTAEDSGRLELHDIDATQAAAVLAELNRNGLTAAEFALDRPSLDEVFLSLTGNPPHPSAA</sequence>
<dbReference type="Gene3D" id="3.40.50.300">
    <property type="entry name" value="P-loop containing nucleotide triphosphate hydrolases"/>
    <property type="match status" value="1"/>
</dbReference>
<evidence type="ECO:0000313" key="11">
    <source>
        <dbReference type="EMBL" id="MVU80398.1"/>
    </source>
</evidence>
<organism evidence="11 12">
    <name type="scientific">Nocardia terrae</name>
    <dbReference type="NCBI Taxonomy" id="2675851"/>
    <lineage>
        <taxon>Bacteria</taxon>
        <taxon>Bacillati</taxon>
        <taxon>Actinomycetota</taxon>
        <taxon>Actinomycetes</taxon>
        <taxon>Mycobacteriales</taxon>
        <taxon>Nocardiaceae</taxon>
        <taxon>Nocardia</taxon>
    </lineage>
</organism>
<keyword evidence="8" id="KW-0046">Antibiotic resistance</keyword>
<dbReference type="SMART" id="SM00382">
    <property type="entry name" value="AAA"/>
    <property type="match status" value="1"/>
</dbReference>
<dbReference type="PANTHER" id="PTHR42711">
    <property type="entry name" value="ABC TRANSPORTER ATP-BINDING PROTEIN"/>
    <property type="match status" value="1"/>
</dbReference>
<dbReference type="GO" id="GO:0016887">
    <property type="term" value="F:ATP hydrolysis activity"/>
    <property type="evidence" value="ECO:0007669"/>
    <property type="project" value="InterPro"/>
</dbReference>
<dbReference type="GO" id="GO:0055085">
    <property type="term" value="P:transmembrane transport"/>
    <property type="evidence" value="ECO:0007669"/>
    <property type="project" value="UniProtKB-ARBA"/>
</dbReference>
<keyword evidence="2" id="KW-0813">Transport</keyword>
<evidence type="ECO:0000256" key="8">
    <source>
        <dbReference type="ARBA" id="ARBA00023251"/>
    </source>
</evidence>
<dbReference type="Proteomes" id="UP000466794">
    <property type="component" value="Unassembled WGS sequence"/>
</dbReference>
<protein>
    <submittedName>
        <fullName evidence="11">ATP-binding cassette domain-containing protein</fullName>
    </submittedName>
</protein>
<dbReference type="GO" id="GO:0043215">
    <property type="term" value="P:daunorubicin transport"/>
    <property type="evidence" value="ECO:0007669"/>
    <property type="project" value="InterPro"/>
</dbReference>
<comment type="subcellular location">
    <subcellularLocation>
        <location evidence="1">Cell membrane</location>
        <topology evidence="1">Peripheral membrane protein</topology>
        <orientation evidence="1">Cytoplasmic side</orientation>
    </subcellularLocation>
</comment>
<dbReference type="Pfam" id="PF13732">
    <property type="entry name" value="DrrA1-3_C"/>
    <property type="match status" value="1"/>
</dbReference>
<dbReference type="PANTHER" id="PTHR42711:SF19">
    <property type="entry name" value="DOXORUBICIN RESISTANCE ATP-BINDING PROTEIN DRRA"/>
    <property type="match status" value="1"/>
</dbReference>
<dbReference type="InterPro" id="IPR003439">
    <property type="entry name" value="ABC_transporter-like_ATP-bd"/>
</dbReference>
<dbReference type="InterPro" id="IPR017871">
    <property type="entry name" value="ABC_transporter-like_CS"/>
</dbReference>
<dbReference type="InterPro" id="IPR027417">
    <property type="entry name" value="P-loop_NTPase"/>
</dbReference>
<dbReference type="GO" id="GO:0005524">
    <property type="term" value="F:ATP binding"/>
    <property type="evidence" value="ECO:0007669"/>
    <property type="project" value="UniProtKB-KW"/>
</dbReference>
<dbReference type="InterPro" id="IPR050763">
    <property type="entry name" value="ABC_transporter_ATP-binding"/>
</dbReference>
<proteinExistence type="inferred from homology"/>
<evidence type="ECO:0000256" key="4">
    <source>
        <dbReference type="ARBA" id="ARBA00022741"/>
    </source>
</evidence>